<dbReference type="GeneID" id="105025567"/>
<dbReference type="Bgee" id="ENSELUG00000001282">
    <property type="expression patterns" value="Expressed in ovary and 14 other cell types or tissues"/>
</dbReference>
<keyword evidence="2" id="KW-1185">Reference proteome</keyword>
<dbReference type="InterPro" id="IPR011990">
    <property type="entry name" value="TPR-like_helical_dom_sf"/>
</dbReference>
<dbReference type="PANTHER" id="PTHR15254">
    <property type="entry name" value="FANCONI ANEMIA GROUP G PROTEIN FAMILY MEMBER"/>
    <property type="match status" value="1"/>
</dbReference>
<evidence type="ECO:0000313" key="1">
    <source>
        <dbReference type="Ensembl" id="ENSELUP00000011012.2"/>
    </source>
</evidence>
<reference evidence="1" key="2">
    <citation type="submission" date="2020-02" db="EMBL/GenBank/DDBJ databases">
        <title>Esox lucius (northern pike) genome, fEsoLuc1, primary haplotype.</title>
        <authorList>
            <person name="Myers G."/>
            <person name="Karagic N."/>
            <person name="Meyer A."/>
            <person name="Pippel M."/>
            <person name="Reichard M."/>
            <person name="Winkler S."/>
            <person name="Tracey A."/>
            <person name="Sims Y."/>
            <person name="Howe K."/>
            <person name="Rhie A."/>
            <person name="Formenti G."/>
            <person name="Durbin R."/>
            <person name="Fedrigo O."/>
            <person name="Jarvis E.D."/>
        </authorList>
    </citation>
    <scope>NUCLEOTIDE SEQUENCE [LARGE SCALE GENOMIC DNA]</scope>
</reference>
<name>A0A3P8Y2Y2_ESOLU</name>
<dbReference type="STRING" id="8010.ENSELUP00000011012"/>
<dbReference type="PANTHER" id="PTHR15254:SF2">
    <property type="entry name" value="FANCONI ANEMIA GROUP G PROTEIN"/>
    <property type="match status" value="1"/>
</dbReference>
<protein>
    <recommendedName>
        <fullName evidence="3">FA complementation group G</fullName>
    </recommendedName>
</protein>
<proteinExistence type="predicted"/>
<reference evidence="1" key="3">
    <citation type="submission" date="2025-08" db="UniProtKB">
        <authorList>
            <consortium name="Ensembl"/>
        </authorList>
    </citation>
    <scope>IDENTIFICATION</scope>
</reference>
<dbReference type="Ensembl" id="ENSELUT00000001189.3">
    <property type="protein sequence ID" value="ENSELUP00000011012.2"/>
    <property type="gene ID" value="ENSELUG00000001282.3"/>
</dbReference>
<dbReference type="InParanoid" id="A0A3P8Y2Y2"/>
<dbReference type="InterPro" id="IPR019734">
    <property type="entry name" value="TPR_rpt"/>
</dbReference>
<dbReference type="GO" id="GO:0043240">
    <property type="term" value="C:Fanconi anaemia nuclear complex"/>
    <property type="evidence" value="ECO:0007669"/>
    <property type="project" value="InterPro"/>
</dbReference>
<evidence type="ECO:0000313" key="2">
    <source>
        <dbReference type="Proteomes" id="UP000265140"/>
    </source>
</evidence>
<dbReference type="GeneTree" id="ENSGT00390000007195"/>
<sequence>MAVMSYESDTCLLDRWTEENNAIVNKWKQHNDKGDCVEQGSRLLKSCYEASLQLLQMIQGVPAVHDRVQLELAVVYNFCMFSFSQTQLTEAEILLTHSLERALGAEGCDGPPPSNPPVFWRVVLESLGPMSSLCSSLLQLLCVQWAFWLSTVRLGHILELQGELLSLFEGLGLDERDDTRKAGEEGLETSAVRPALVIHPRELKDLLHICTVIAQGAELLCEGRWSEALTILQRDPSPLTPRDLFAQIHTLTGLCLSSMGHPHSALQCFRKALETDVRCVSALQQSVLVYRQLGNTQAEIQALRLLHSVLMLPPASQPTVASGPLIAPAILLPGQSLSSLLSVPSALSVLHCLAQKCVLHGSVSEGVEHYLDLLAALQSDQQMSQVLSEAPSLPRLPELYLETGSSLLMAQRPDDCLVLCDEVISKTVDLLPERLRLEEPLEDPMEESGHDSADRLGLVLWCGAAYLLQAHCYSHLKDWKQAVTLYTRCISLLMKVCVVQTAGCVKQGLGVRNLQRLKGLALAGRGISFIHRDQNREALRDLQLSLQAASGCASAGLWLTEVLWRLGRRREAVACWEENQSSSSPPLLQDAPLYLLDPQTGPSLDPADLRGRMEEFTKTQQHQGLPL</sequence>
<dbReference type="SUPFAM" id="SSF48452">
    <property type="entry name" value="TPR-like"/>
    <property type="match status" value="2"/>
</dbReference>
<dbReference type="OMA" id="QAHCYSH"/>
<dbReference type="InterPro" id="IPR039684">
    <property type="entry name" value="FANCG"/>
</dbReference>
<accession>A0A3P8Y2Y2</accession>
<dbReference type="AlphaFoldDB" id="A0A3P8Y2Y2"/>
<dbReference type="Proteomes" id="UP000265140">
    <property type="component" value="Chromosome 13"/>
</dbReference>
<dbReference type="Pfam" id="PF13176">
    <property type="entry name" value="TPR_7"/>
    <property type="match status" value="1"/>
</dbReference>
<organism evidence="1 2">
    <name type="scientific">Esox lucius</name>
    <name type="common">Northern pike</name>
    <dbReference type="NCBI Taxonomy" id="8010"/>
    <lineage>
        <taxon>Eukaryota</taxon>
        <taxon>Metazoa</taxon>
        <taxon>Chordata</taxon>
        <taxon>Craniata</taxon>
        <taxon>Vertebrata</taxon>
        <taxon>Euteleostomi</taxon>
        <taxon>Actinopterygii</taxon>
        <taxon>Neopterygii</taxon>
        <taxon>Teleostei</taxon>
        <taxon>Protacanthopterygii</taxon>
        <taxon>Esociformes</taxon>
        <taxon>Esocidae</taxon>
        <taxon>Esox</taxon>
    </lineage>
</organism>
<gene>
    <name evidence="1" type="primary">FANCG</name>
</gene>
<reference evidence="1" key="4">
    <citation type="submission" date="2025-09" db="UniProtKB">
        <authorList>
            <consortium name="Ensembl"/>
        </authorList>
    </citation>
    <scope>IDENTIFICATION</scope>
</reference>
<dbReference type="OrthoDB" id="6355951at2759"/>
<dbReference type="GO" id="GO:0036297">
    <property type="term" value="P:interstrand cross-link repair"/>
    <property type="evidence" value="ECO:0007669"/>
    <property type="project" value="InterPro"/>
</dbReference>
<dbReference type="SMART" id="SM00028">
    <property type="entry name" value="TPR"/>
    <property type="match status" value="4"/>
</dbReference>
<reference evidence="2" key="1">
    <citation type="journal article" date="2014" name="PLoS ONE">
        <title>The genome and linkage map of the northern pike (Esox lucius): conserved synteny revealed between the salmonid sister group and the Neoteleostei.</title>
        <authorList>
            <person name="Rondeau E.B."/>
            <person name="Minkley D.R."/>
            <person name="Leong J.S."/>
            <person name="Messmer A.M."/>
            <person name="Jantzen J.R."/>
            <person name="von Schalburg K.R."/>
            <person name="Lemon C."/>
            <person name="Bird N.H."/>
            <person name="Koop B.F."/>
        </authorList>
    </citation>
    <scope>NUCLEOTIDE SEQUENCE</scope>
</reference>
<evidence type="ECO:0008006" key="3">
    <source>
        <dbReference type="Google" id="ProtNLM"/>
    </source>
</evidence>
<dbReference type="RefSeq" id="XP_019907778.2">
    <property type="nucleotide sequence ID" value="XM_020052219.3"/>
</dbReference>
<dbReference type="Gene3D" id="1.25.40.10">
    <property type="entry name" value="Tetratricopeptide repeat domain"/>
    <property type="match status" value="1"/>
</dbReference>